<dbReference type="Proteomes" id="UP000254280">
    <property type="component" value="Unassembled WGS sequence"/>
</dbReference>
<proteinExistence type="predicted"/>
<dbReference type="EMBL" id="UGSS01000002">
    <property type="protein sequence ID" value="SUB33963.1"/>
    <property type="molecule type" value="Genomic_DNA"/>
</dbReference>
<sequence>MEVQFAIPIANKKLISKILIKLDNRMMNKIKYT</sequence>
<reference evidence="1 2" key="1">
    <citation type="submission" date="2018-06" db="EMBL/GenBank/DDBJ databases">
        <authorList>
            <consortium name="Pathogen Informatics"/>
            <person name="Doyle S."/>
        </authorList>
    </citation>
    <scope>NUCLEOTIDE SEQUENCE [LARGE SCALE GENOMIC DNA]</scope>
    <source>
        <strain evidence="1 2">NCTC10699</strain>
    </source>
</reference>
<organism evidence="1 2">
    <name type="scientific">[Pasteurella] mairii</name>
    <dbReference type="NCBI Taxonomy" id="757"/>
    <lineage>
        <taxon>Bacteria</taxon>
        <taxon>Pseudomonadati</taxon>
        <taxon>Pseudomonadota</taxon>
        <taxon>Gammaproteobacteria</taxon>
        <taxon>Pasteurellales</taxon>
        <taxon>Pasteurellaceae</taxon>
    </lineage>
</organism>
<accession>A0A379B5S4</accession>
<evidence type="ECO:0000313" key="2">
    <source>
        <dbReference type="Proteomes" id="UP000254280"/>
    </source>
</evidence>
<keyword evidence="2" id="KW-1185">Reference proteome</keyword>
<gene>
    <name evidence="1" type="ORF">NCTC10699_01599</name>
</gene>
<dbReference type="AlphaFoldDB" id="A0A379B5S4"/>
<evidence type="ECO:0000313" key="1">
    <source>
        <dbReference type="EMBL" id="SUB33963.1"/>
    </source>
</evidence>
<protein>
    <submittedName>
        <fullName evidence="1">Uncharacterized protein</fullName>
    </submittedName>
</protein>
<name>A0A379B5S4_9PAST</name>